<organism evidence="1 2">
    <name type="scientific">Laetiporus sulphureus 93-53</name>
    <dbReference type="NCBI Taxonomy" id="1314785"/>
    <lineage>
        <taxon>Eukaryota</taxon>
        <taxon>Fungi</taxon>
        <taxon>Dikarya</taxon>
        <taxon>Basidiomycota</taxon>
        <taxon>Agaricomycotina</taxon>
        <taxon>Agaricomycetes</taxon>
        <taxon>Polyporales</taxon>
        <taxon>Laetiporus</taxon>
    </lineage>
</organism>
<proteinExistence type="predicted"/>
<reference evidence="1 2" key="1">
    <citation type="journal article" date="2016" name="Mol. Biol. Evol.">
        <title>Comparative Genomics of Early-Diverging Mushroom-Forming Fungi Provides Insights into the Origins of Lignocellulose Decay Capabilities.</title>
        <authorList>
            <person name="Nagy L.G."/>
            <person name="Riley R."/>
            <person name="Tritt A."/>
            <person name="Adam C."/>
            <person name="Daum C."/>
            <person name="Floudas D."/>
            <person name="Sun H."/>
            <person name="Yadav J.S."/>
            <person name="Pangilinan J."/>
            <person name="Larsson K.H."/>
            <person name="Matsuura K."/>
            <person name="Barry K."/>
            <person name="Labutti K."/>
            <person name="Kuo R."/>
            <person name="Ohm R.A."/>
            <person name="Bhattacharya S.S."/>
            <person name="Shirouzu T."/>
            <person name="Yoshinaga Y."/>
            <person name="Martin F.M."/>
            <person name="Grigoriev I.V."/>
            <person name="Hibbett D.S."/>
        </authorList>
    </citation>
    <scope>NUCLEOTIDE SEQUENCE [LARGE SCALE GENOMIC DNA]</scope>
    <source>
        <strain evidence="1 2">93-53</strain>
    </source>
</reference>
<evidence type="ECO:0000313" key="1">
    <source>
        <dbReference type="EMBL" id="KZT02274.1"/>
    </source>
</evidence>
<gene>
    <name evidence="1" type="ORF">LAESUDRAFT_815467</name>
</gene>
<keyword evidence="2" id="KW-1185">Reference proteome</keyword>
<dbReference type="Proteomes" id="UP000076871">
    <property type="component" value="Unassembled WGS sequence"/>
</dbReference>
<accession>A0A165C679</accession>
<dbReference type="EMBL" id="KV427654">
    <property type="protein sequence ID" value="KZT02274.1"/>
    <property type="molecule type" value="Genomic_DNA"/>
</dbReference>
<dbReference type="AlphaFoldDB" id="A0A165C679"/>
<evidence type="ECO:0000313" key="2">
    <source>
        <dbReference type="Proteomes" id="UP000076871"/>
    </source>
</evidence>
<dbReference type="GeneID" id="63831718"/>
<dbReference type="InParanoid" id="A0A165C679"/>
<sequence>MRERRDPRILASKRPSTFAVQVNLPAISGVARTLPSLHALECAPSRTRAIDAGRVRGVSPSPASLLGRALDLLRRSSDSFLRIGALGKQPMRGAPNQRSTRSRQVRGLGIIVRASFHPSWKGHSLAPDLRSPERALGARALHHNHIASSHHLSSAVRDFIKESW</sequence>
<name>A0A165C679_9APHY</name>
<dbReference type="RefSeq" id="XP_040760014.1">
    <property type="nucleotide sequence ID" value="XM_040914691.1"/>
</dbReference>
<protein>
    <submittedName>
        <fullName evidence="1">Uncharacterized protein</fullName>
    </submittedName>
</protein>